<proteinExistence type="predicted"/>
<comment type="caution">
    <text evidence="4">The sequence shown here is derived from an EMBL/GenBank/DDBJ whole genome shotgun (WGS) entry which is preliminary data.</text>
</comment>
<gene>
    <name evidence="4" type="ORF">CHU95_17900</name>
</gene>
<organism evidence="4 5">
    <name type="scientific">Niveispirillum lacus</name>
    <dbReference type="NCBI Taxonomy" id="1981099"/>
    <lineage>
        <taxon>Bacteria</taxon>
        <taxon>Pseudomonadati</taxon>
        <taxon>Pseudomonadota</taxon>
        <taxon>Alphaproteobacteria</taxon>
        <taxon>Rhodospirillales</taxon>
        <taxon>Azospirillaceae</taxon>
        <taxon>Niveispirillum</taxon>
    </lineage>
</organism>
<feature type="region of interest" description="Disordered" evidence="2">
    <location>
        <begin position="34"/>
        <end position="53"/>
    </location>
</feature>
<keyword evidence="1" id="KW-0175">Coiled coil</keyword>
<reference evidence="4 5" key="1">
    <citation type="submission" date="2017-07" db="EMBL/GenBank/DDBJ databases">
        <title>Niveispirillum cyanobacteriorum sp. nov., isolated from cyanobacterial aggregates in a eutrophic lake.</title>
        <authorList>
            <person name="Cai H."/>
        </authorList>
    </citation>
    <scope>NUCLEOTIDE SEQUENCE [LARGE SCALE GENOMIC DNA]</scope>
    <source>
        <strain evidence="5">TH1-14</strain>
    </source>
</reference>
<keyword evidence="3" id="KW-1133">Transmembrane helix</keyword>
<dbReference type="AlphaFoldDB" id="A0A255YTS9"/>
<evidence type="ECO:0000313" key="4">
    <source>
        <dbReference type="EMBL" id="OYQ32646.1"/>
    </source>
</evidence>
<dbReference type="Proteomes" id="UP000216998">
    <property type="component" value="Unassembled WGS sequence"/>
</dbReference>
<sequence length="183" mass="21062">MIADRLFDLLPLMFGVLGGGVVAVQMMTHTRQRLRRSRRQHEGQHNRVTAASRGVRERAATTLALRREEQQMRRELARLNQQIEDGERQAEREKATESQIYVFDERKNMGDQAYVFQISHTDFNSLARNAPDEVVKSWRSGRRYMVWAASEKMAMAKAGMRFNADKGYRVSAPAPFEGDPEAF</sequence>
<keyword evidence="3" id="KW-0812">Transmembrane</keyword>
<feature type="transmembrane region" description="Helical" evidence="3">
    <location>
        <begin position="6"/>
        <end position="28"/>
    </location>
</feature>
<evidence type="ECO:0000313" key="5">
    <source>
        <dbReference type="Proteomes" id="UP000216998"/>
    </source>
</evidence>
<accession>A0A255YTS9</accession>
<evidence type="ECO:0000256" key="3">
    <source>
        <dbReference type="SAM" id="Phobius"/>
    </source>
</evidence>
<dbReference type="OrthoDB" id="7351980at2"/>
<name>A0A255YTS9_9PROT</name>
<keyword evidence="3" id="KW-0472">Membrane</keyword>
<evidence type="ECO:0000256" key="1">
    <source>
        <dbReference type="SAM" id="Coils"/>
    </source>
</evidence>
<keyword evidence="5" id="KW-1185">Reference proteome</keyword>
<evidence type="ECO:0000256" key="2">
    <source>
        <dbReference type="SAM" id="MobiDB-lite"/>
    </source>
</evidence>
<dbReference type="EMBL" id="NOXU01000031">
    <property type="protein sequence ID" value="OYQ32646.1"/>
    <property type="molecule type" value="Genomic_DNA"/>
</dbReference>
<protein>
    <submittedName>
        <fullName evidence="4">Uncharacterized protein</fullName>
    </submittedName>
</protein>
<dbReference type="RefSeq" id="WP_094457680.1">
    <property type="nucleotide sequence ID" value="NZ_NOXU01000031.1"/>
</dbReference>
<feature type="coiled-coil region" evidence="1">
    <location>
        <begin position="62"/>
        <end position="96"/>
    </location>
</feature>